<accession>A0A0F9WD86</accession>
<dbReference type="Gene3D" id="3.30.420.240">
    <property type="match status" value="1"/>
</dbReference>
<comment type="caution">
    <text evidence="1">The sequence shown here is derived from an EMBL/GenBank/DDBJ whole genome shotgun (WGS) entry which is preliminary data.</text>
</comment>
<evidence type="ECO:0000313" key="1">
    <source>
        <dbReference type="EMBL" id="KKN76198.1"/>
    </source>
</evidence>
<protein>
    <recommendedName>
        <fullName evidence="2">Terminase large subunit gp17-like C-terminal domain-containing protein</fullName>
    </recommendedName>
</protein>
<proteinExistence type="predicted"/>
<organism evidence="1">
    <name type="scientific">marine sediment metagenome</name>
    <dbReference type="NCBI Taxonomy" id="412755"/>
    <lineage>
        <taxon>unclassified sequences</taxon>
        <taxon>metagenomes</taxon>
        <taxon>ecological metagenomes</taxon>
    </lineage>
</organism>
<evidence type="ECO:0008006" key="2">
    <source>
        <dbReference type="Google" id="ProtNLM"/>
    </source>
</evidence>
<reference evidence="1" key="1">
    <citation type="journal article" date="2015" name="Nature">
        <title>Complex archaea that bridge the gap between prokaryotes and eukaryotes.</title>
        <authorList>
            <person name="Spang A."/>
            <person name="Saw J.H."/>
            <person name="Jorgensen S.L."/>
            <person name="Zaremba-Niedzwiedzka K."/>
            <person name="Martijn J."/>
            <person name="Lind A.E."/>
            <person name="van Eijk R."/>
            <person name="Schleper C."/>
            <person name="Guy L."/>
            <person name="Ettema T.J."/>
        </authorList>
    </citation>
    <scope>NUCLEOTIDE SEQUENCE</scope>
</reference>
<sequence>MTEGKINQPNPIAGFFHGIDPATKGDYYTDIVQVLPAKPKQTLLQPGQKFKWIPYICHIMRLKKMDPDDIIDQQIKVFNRFPPLIAKIDTSREDFLTNALQRKYGESKIMPVKFLNSGTSNTKFHLKQVGYSYINAGYEWPNDRVLEERGYLRFAKLLRILKKEMMHELVTSTDSGRISFGHPAGKHNDLVHGWELSLDAVMEFQQKNLGYEKRKNDQKAFDTIQDTMYDDYDDVEKRAMGDISEIPSGSSAFQLPY</sequence>
<dbReference type="AlphaFoldDB" id="A0A0F9WD86"/>
<gene>
    <name evidence="1" type="ORF">LCGC14_0372240</name>
</gene>
<name>A0A0F9WD86_9ZZZZ</name>
<dbReference type="EMBL" id="LAZR01000298">
    <property type="protein sequence ID" value="KKN76198.1"/>
    <property type="molecule type" value="Genomic_DNA"/>
</dbReference>